<organism evidence="2 3">
    <name type="scientific">Alkalicoccus halolimnae</name>
    <dbReference type="NCBI Taxonomy" id="1667239"/>
    <lineage>
        <taxon>Bacteria</taxon>
        <taxon>Bacillati</taxon>
        <taxon>Bacillota</taxon>
        <taxon>Bacilli</taxon>
        <taxon>Bacillales</taxon>
        <taxon>Bacillaceae</taxon>
        <taxon>Alkalicoccus</taxon>
    </lineage>
</organism>
<accession>A0A5C7FAY5</accession>
<dbReference type="InterPro" id="IPR000182">
    <property type="entry name" value="GNAT_dom"/>
</dbReference>
<dbReference type="InterPro" id="IPR016181">
    <property type="entry name" value="Acyl_CoA_acyltransferase"/>
</dbReference>
<dbReference type="AlphaFoldDB" id="A0A5C7FAY5"/>
<gene>
    <name evidence="2" type="ORF">FTX54_006260</name>
</gene>
<dbReference type="KEGG" id="ahal:FTX54_006260"/>
<dbReference type="SUPFAM" id="SSF55729">
    <property type="entry name" value="Acyl-CoA N-acyltransferases (Nat)"/>
    <property type="match status" value="1"/>
</dbReference>
<evidence type="ECO:0000313" key="2">
    <source>
        <dbReference type="EMBL" id="WWD81150.1"/>
    </source>
</evidence>
<protein>
    <submittedName>
        <fullName evidence="2">GNAT family protein</fullName>
        <ecNumber evidence="2">2.-.-.-</ecNumber>
    </submittedName>
</protein>
<proteinExistence type="predicted"/>
<dbReference type="PROSITE" id="PS51186">
    <property type="entry name" value="GNAT"/>
    <property type="match status" value="1"/>
</dbReference>
<evidence type="ECO:0000259" key="1">
    <source>
        <dbReference type="PROSITE" id="PS51186"/>
    </source>
</evidence>
<dbReference type="OrthoDB" id="9795206at2"/>
<dbReference type="PANTHER" id="PTHR43415">
    <property type="entry name" value="SPERMIDINE N(1)-ACETYLTRANSFERASE"/>
    <property type="match status" value="1"/>
</dbReference>
<feature type="domain" description="N-acetyltransferase" evidence="1">
    <location>
        <begin position="10"/>
        <end position="165"/>
    </location>
</feature>
<reference evidence="2 3" key="1">
    <citation type="submission" date="2024-01" db="EMBL/GenBank/DDBJ databases">
        <title>Complete Genome Sequence of Alkalicoccus halolimnae BZ-SZ-XJ29T, a Moderately Halophilic Bacterium Isolated from a Salt Lake.</title>
        <authorList>
            <person name="Zhao B."/>
        </authorList>
    </citation>
    <scope>NUCLEOTIDE SEQUENCE [LARGE SCALE GENOMIC DNA]</scope>
    <source>
        <strain evidence="2 3">BZ-SZ-XJ29</strain>
    </source>
</reference>
<dbReference type="CDD" id="cd04301">
    <property type="entry name" value="NAT_SF"/>
    <property type="match status" value="1"/>
</dbReference>
<name>A0A5C7FAY5_9BACI</name>
<dbReference type="Gene3D" id="3.40.630.30">
    <property type="match status" value="1"/>
</dbReference>
<dbReference type="RefSeq" id="WP_147803078.1">
    <property type="nucleotide sequence ID" value="NZ_CP144914.1"/>
</dbReference>
<keyword evidence="2" id="KW-0808">Transferase</keyword>
<dbReference type="GO" id="GO:0016747">
    <property type="term" value="F:acyltransferase activity, transferring groups other than amino-acyl groups"/>
    <property type="evidence" value="ECO:0007669"/>
    <property type="project" value="InterPro"/>
</dbReference>
<dbReference type="EMBL" id="CP144914">
    <property type="protein sequence ID" value="WWD81150.1"/>
    <property type="molecule type" value="Genomic_DNA"/>
</dbReference>
<dbReference type="PANTHER" id="PTHR43415:SF3">
    <property type="entry name" value="GNAT-FAMILY ACETYLTRANSFERASE"/>
    <property type="match status" value="1"/>
</dbReference>
<dbReference type="EC" id="2.-.-.-" evidence="2"/>
<sequence length="174" mass="20497">MIYLTPFNQEHFSVLKTWINETSSEEMIRWSGTTFTFPLTDRQLLEYNSEKDARIYMAMDENHIPCGHAALRKIDFSHRSARIGKLFVEPSFRGQGYTPIILHKLLCIAFEELHLHRVALGVFNNNIRAKRIYEQFGFKVEGVLRDYRFVEGTFWSLTEMSILKPEFTNTLRNL</sequence>
<keyword evidence="3" id="KW-1185">Reference proteome</keyword>
<dbReference type="Proteomes" id="UP000321816">
    <property type="component" value="Chromosome"/>
</dbReference>
<evidence type="ECO:0000313" key="3">
    <source>
        <dbReference type="Proteomes" id="UP000321816"/>
    </source>
</evidence>
<dbReference type="Pfam" id="PF00583">
    <property type="entry name" value="Acetyltransf_1"/>
    <property type="match status" value="1"/>
</dbReference>